<organism evidence="20 21">
    <name type="scientific">Faecalispora sporosphaeroides</name>
    <dbReference type="NCBI Taxonomy" id="1549"/>
    <lineage>
        <taxon>Bacteria</taxon>
        <taxon>Bacillati</taxon>
        <taxon>Bacillota</taxon>
        <taxon>Clostridia</taxon>
        <taxon>Eubacteriales</taxon>
        <taxon>Oscillospiraceae</taxon>
        <taxon>Faecalispora</taxon>
    </lineage>
</organism>
<keyword evidence="4" id="KW-0479">Metal-binding</keyword>
<keyword evidence="11" id="KW-0238">DNA-binding</keyword>
<dbReference type="GO" id="GO:0043138">
    <property type="term" value="F:3'-5' DNA helicase activity"/>
    <property type="evidence" value="ECO:0007669"/>
    <property type="project" value="UniProtKB-EC"/>
</dbReference>
<feature type="domain" description="Helicase ATP-binding" evidence="18">
    <location>
        <begin position="25"/>
        <end position="194"/>
    </location>
</feature>
<evidence type="ECO:0000259" key="19">
    <source>
        <dbReference type="PROSITE" id="PS51194"/>
    </source>
</evidence>
<evidence type="ECO:0000256" key="5">
    <source>
        <dbReference type="ARBA" id="ARBA00022741"/>
    </source>
</evidence>
<dbReference type="GO" id="GO:0005524">
    <property type="term" value="F:ATP binding"/>
    <property type="evidence" value="ECO:0007669"/>
    <property type="project" value="UniProtKB-KW"/>
</dbReference>
<evidence type="ECO:0000256" key="7">
    <source>
        <dbReference type="ARBA" id="ARBA00022801"/>
    </source>
</evidence>
<keyword evidence="6" id="KW-0227">DNA damage</keyword>
<dbReference type="InterPro" id="IPR004589">
    <property type="entry name" value="DNA_helicase_ATP-dep_RecQ"/>
</dbReference>
<comment type="caution">
    <text evidence="20">The sequence shown here is derived from an EMBL/GenBank/DDBJ whole genome shotgun (WGS) entry which is preliminary data.</text>
</comment>
<dbReference type="RefSeq" id="WP_326839778.1">
    <property type="nucleotide sequence ID" value="NZ_SVNY01000001.1"/>
</dbReference>
<proteinExistence type="inferred from homology"/>
<evidence type="ECO:0000256" key="12">
    <source>
        <dbReference type="ARBA" id="ARBA00023172"/>
    </source>
</evidence>
<dbReference type="PROSITE" id="PS51192">
    <property type="entry name" value="HELICASE_ATP_BIND_1"/>
    <property type="match status" value="1"/>
</dbReference>
<keyword evidence="9" id="KW-0862">Zinc</keyword>
<dbReference type="GO" id="GO:0009432">
    <property type="term" value="P:SOS response"/>
    <property type="evidence" value="ECO:0007669"/>
    <property type="project" value="UniProtKB-UniRule"/>
</dbReference>
<dbReference type="Gene3D" id="3.40.50.300">
    <property type="entry name" value="P-loop containing nucleotide triphosphate hydrolases"/>
    <property type="match status" value="2"/>
</dbReference>
<evidence type="ECO:0000259" key="18">
    <source>
        <dbReference type="PROSITE" id="PS51192"/>
    </source>
</evidence>
<dbReference type="Pfam" id="PF09382">
    <property type="entry name" value="RQC"/>
    <property type="match status" value="1"/>
</dbReference>
<dbReference type="SUPFAM" id="SSF46785">
    <property type="entry name" value="Winged helix' DNA-binding domain"/>
    <property type="match status" value="1"/>
</dbReference>
<dbReference type="Gene3D" id="1.10.10.10">
    <property type="entry name" value="Winged helix-like DNA-binding domain superfamily/Winged helix DNA-binding domain"/>
    <property type="match status" value="1"/>
</dbReference>
<dbReference type="InterPro" id="IPR018982">
    <property type="entry name" value="RQC_domain"/>
</dbReference>
<evidence type="ECO:0000313" key="21">
    <source>
        <dbReference type="Proteomes" id="UP000754750"/>
    </source>
</evidence>
<keyword evidence="10" id="KW-0067">ATP-binding</keyword>
<accession>A0A928KVM1</accession>
<evidence type="ECO:0000259" key="17">
    <source>
        <dbReference type="PROSITE" id="PS50967"/>
    </source>
</evidence>
<dbReference type="Pfam" id="PF00271">
    <property type="entry name" value="Helicase_C"/>
    <property type="match status" value="1"/>
</dbReference>
<dbReference type="NCBIfam" id="TIGR01389">
    <property type="entry name" value="recQ"/>
    <property type="match status" value="1"/>
</dbReference>
<evidence type="ECO:0000256" key="14">
    <source>
        <dbReference type="ARBA" id="ARBA00023235"/>
    </source>
</evidence>
<dbReference type="EMBL" id="SVNY01000001">
    <property type="protein sequence ID" value="MBE6832242.1"/>
    <property type="molecule type" value="Genomic_DNA"/>
</dbReference>
<dbReference type="SUPFAM" id="SSF52540">
    <property type="entry name" value="P-loop containing nucleoside triphosphate hydrolases"/>
    <property type="match status" value="1"/>
</dbReference>
<dbReference type="InterPro" id="IPR010997">
    <property type="entry name" value="HRDC-like_sf"/>
</dbReference>
<evidence type="ECO:0000256" key="4">
    <source>
        <dbReference type="ARBA" id="ARBA00022723"/>
    </source>
</evidence>
<evidence type="ECO:0000256" key="13">
    <source>
        <dbReference type="ARBA" id="ARBA00023204"/>
    </source>
</evidence>
<dbReference type="PROSITE" id="PS50967">
    <property type="entry name" value="HRDC"/>
    <property type="match status" value="1"/>
</dbReference>
<evidence type="ECO:0000256" key="6">
    <source>
        <dbReference type="ARBA" id="ARBA00022763"/>
    </source>
</evidence>
<evidence type="ECO:0000256" key="11">
    <source>
        <dbReference type="ARBA" id="ARBA00023125"/>
    </source>
</evidence>
<feature type="domain" description="HRDC" evidence="17">
    <location>
        <begin position="536"/>
        <end position="616"/>
    </location>
</feature>
<name>A0A928KVM1_9FIRM</name>
<dbReference type="GO" id="GO:0006260">
    <property type="term" value="P:DNA replication"/>
    <property type="evidence" value="ECO:0007669"/>
    <property type="project" value="InterPro"/>
</dbReference>
<evidence type="ECO:0000256" key="10">
    <source>
        <dbReference type="ARBA" id="ARBA00022840"/>
    </source>
</evidence>
<dbReference type="GO" id="GO:0003677">
    <property type="term" value="F:DNA binding"/>
    <property type="evidence" value="ECO:0007669"/>
    <property type="project" value="UniProtKB-KW"/>
</dbReference>
<dbReference type="SMART" id="SM00487">
    <property type="entry name" value="DEXDc"/>
    <property type="match status" value="1"/>
</dbReference>
<dbReference type="InterPro" id="IPR036390">
    <property type="entry name" value="WH_DNA-bd_sf"/>
</dbReference>
<dbReference type="InterPro" id="IPR032284">
    <property type="entry name" value="RecQ_Zn-bd"/>
</dbReference>
<dbReference type="SMART" id="SM00490">
    <property type="entry name" value="HELICc"/>
    <property type="match status" value="1"/>
</dbReference>
<reference evidence="20" key="1">
    <citation type="submission" date="2019-04" db="EMBL/GenBank/DDBJ databases">
        <title>Evolution of Biomass-Degrading Anaerobic Consortia Revealed by Metagenomics.</title>
        <authorList>
            <person name="Peng X."/>
        </authorList>
    </citation>
    <scope>NUCLEOTIDE SEQUENCE</scope>
    <source>
        <strain evidence="20">SIG551</strain>
    </source>
</reference>
<dbReference type="InterPro" id="IPR001650">
    <property type="entry name" value="Helicase_C-like"/>
</dbReference>
<dbReference type="FunFam" id="1.10.150.80:FF:000002">
    <property type="entry name" value="ATP-dependent DNA helicase RecQ"/>
    <property type="match status" value="1"/>
</dbReference>
<gene>
    <name evidence="20" type="primary">recQ</name>
    <name evidence="20" type="ORF">E7512_01435</name>
</gene>
<dbReference type="GO" id="GO:0046872">
    <property type="term" value="F:metal ion binding"/>
    <property type="evidence" value="ECO:0007669"/>
    <property type="project" value="UniProtKB-KW"/>
</dbReference>
<dbReference type="InterPro" id="IPR036388">
    <property type="entry name" value="WH-like_DNA-bd_sf"/>
</dbReference>
<dbReference type="Gene3D" id="1.10.150.80">
    <property type="entry name" value="HRDC domain"/>
    <property type="match status" value="1"/>
</dbReference>
<comment type="catalytic activity">
    <reaction evidence="15">
        <text>Couples ATP hydrolysis with the unwinding of duplex DNA by translocating in the 3'-5' direction.</text>
        <dbReference type="EC" id="5.6.2.4"/>
    </reaction>
</comment>
<dbReference type="FunFam" id="3.40.50.300:FF:000296">
    <property type="entry name" value="ATP-dependent DNA helicase RecQ"/>
    <property type="match status" value="1"/>
</dbReference>
<dbReference type="PROSITE" id="PS51194">
    <property type="entry name" value="HELICASE_CTER"/>
    <property type="match status" value="1"/>
</dbReference>
<dbReference type="CDD" id="cd17920">
    <property type="entry name" value="DEXHc_RecQ"/>
    <property type="match status" value="1"/>
</dbReference>
<dbReference type="InterPro" id="IPR044876">
    <property type="entry name" value="HRDC_dom_sf"/>
</dbReference>
<dbReference type="SMART" id="SM00341">
    <property type="entry name" value="HRDC"/>
    <property type="match status" value="1"/>
</dbReference>
<dbReference type="AlphaFoldDB" id="A0A928KVM1"/>
<evidence type="ECO:0000256" key="15">
    <source>
        <dbReference type="ARBA" id="ARBA00034617"/>
    </source>
</evidence>
<evidence type="ECO:0000256" key="16">
    <source>
        <dbReference type="NCBIfam" id="TIGR01389"/>
    </source>
</evidence>
<dbReference type="InterPro" id="IPR014001">
    <property type="entry name" value="Helicase_ATP-bd"/>
</dbReference>
<comment type="cofactor">
    <cofactor evidence="2">
        <name>Zn(2+)</name>
        <dbReference type="ChEBI" id="CHEBI:29105"/>
    </cofactor>
</comment>
<dbReference type="SMART" id="SM00956">
    <property type="entry name" value="RQC"/>
    <property type="match status" value="1"/>
</dbReference>
<dbReference type="NCBIfam" id="TIGR00614">
    <property type="entry name" value="recQ_fam"/>
    <property type="match status" value="1"/>
</dbReference>
<evidence type="ECO:0000256" key="8">
    <source>
        <dbReference type="ARBA" id="ARBA00022806"/>
    </source>
</evidence>
<dbReference type="PANTHER" id="PTHR13710:SF105">
    <property type="entry name" value="ATP-DEPENDENT DNA HELICASE Q1"/>
    <property type="match status" value="1"/>
</dbReference>
<dbReference type="Pfam" id="PF16124">
    <property type="entry name" value="RecQ_Zn_bind"/>
    <property type="match status" value="1"/>
</dbReference>
<dbReference type="InterPro" id="IPR027417">
    <property type="entry name" value="P-loop_NTPase"/>
</dbReference>
<dbReference type="GO" id="GO:0006310">
    <property type="term" value="P:DNA recombination"/>
    <property type="evidence" value="ECO:0007669"/>
    <property type="project" value="UniProtKB-UniRule"/>
</dbReference>
<keyword evidence="8 20" id="KW-0347">Helicase</keyword>
<dbReference type="EC" id="5.6.2.4" evidence="16"/>
<dbReference type="InterPro" id="IPR011545">
    <property type="entry name" value="DEAD/DEAH_box_helicase_dom"/>
</dbReference>
<evidence type="ECO:0000256" key="2">
    <source>
        <dbReference type="ARBA" id="ARBA00001947"/>
    </source>
</evidence>
<comment type="cofactor">
    <cofactor evidence="1">
        <name>Mg(2+)</name>
        <dbReference type="ChEBI" id="CHEBI:18420"/>
    </cofactor>
</comment>
<dbReference type="Proteomes" id="UP000754750">
    <property type="component" value="Unassembled WGS sequence"/>
</dbReference>
<feature type="domain" description="Helicase C-terminal" evidence="19">
    <location>
        <begin position="215"/>
        <end position="380"/>
    </location>
</feature>
<dbReference type="GO" id="GO:0030894">
    <property type="term" value="C:replisome"/>
    <property type="evidence" value="ECO:0007669"/>
    <property type="project" value="TreeGrafter"/>
</dbReference>
<evidence type="ECO:0000256" key="1">
    <source>
        <dbReference type="ARBA" id="ARBA00001946"/>
    </source>
</evidence>
<evidence type="ECO:0000256" key="3">
    <source>
        <dbReference type="ARBA" id="ARBA00005446"/>
    </source>
</evidence>
<dbReference type="InterPro" id="IPR002121">
    <property type="entry name" value="HRDC_dom"/>
</dbReference>
<dbReference type="InterPro" id="IPR006293">
    <property type="entry name" value="DNA_helicase_ATP-dep_RecQ_bac"/>
</dbReference>
<keyword evidence="7 20" id="KW-0378">Hydrolase</keyword>
<keyword evidence="12" id="KW-0233">DNA recombination</keyword>
<sequence>MFSKEQILKQYFGYTGFREGQEALIDHIVHGDDVLGIMPTGAGKSLCFQVPAMLSDGITIVVSPLISLMKDQVQSLVANGIPAAYINSSLSVNQTHKAIENARNGRYKIIYVAPERLDVDDFVSFARSAGITMVTVDEAHCVSQWGQDFRPSYLKITEFIDKLPKRPVISAFTATATREVKEDIVKILRLNRPFIAATGFDRENLYFEVQKPKDKYRAVIDYLKRNPDKSGIIYCATRKAVEQVCEDLQNDRYNATRYHAGLSESERAANQDDFLYDRKTIMVATNAFGMGIDKSNVNFVIHYNMPKNIESYYQEAGRAGRDGTNADCVLLYGGQDVITNQFLIDHTSEQNDLDSETLELIKEKERERLKQVTYYCHTMDCLRSYILRYFGDQSSNYCGNCSNCRQNFETVDILDDSKKILSCICRMRERYGIQMLIDTLRGSRNERIQTLHLDQLSTYGIMKEVPQSRIREIIQYLVLNEYILLTNTEFPVAKLGAKYKELLNSDQPILMKVMTKLEREQKEAKSGNLKAKQYYGEIDQQLFTKLKALRFQIAEESRVPSFVVFSDATLLDMCRKKPTEKDGLLAVSGVGEVKFQRYGERFLKIISEHGAAAAGAALPASADSAPSVEEICESVRRSFVPSEKAVPVSILADMLNSLLLQKGDYKITAIKLANFFMEKGLLQMETAEGRNNRVATALGKEHGIVTVEKTNSAGNTYRQNFYHRQAQQYAANHIEEWIGGA</sequence>
<dbReference type="GO" id="GO:0009378">
    <property type="term" value="F:four-way junction helicase activity"/>
    <property type="evidence" value="ECO:0007669"/>
    <property type="project" value="TreeGrafter"/>
</dbReference>
<dbReference type="SUPFAM" id="SSF47819">
    <property type="entry name" value="HRDC-like"/>
    <property type="match status" value="1"/>
</dbReference>
<dbReference type="GO" id="GO:0043590">
    <property type="term" value="C:bacterial nucleoid"/>
    <property type="evidence" value="ECO:0007669"/>
    <property type="project" value="TreeGrafter"/>
</dbReference>
<keyword evidence="5" id="KW-0547">Nucleotide-binding</keyword>
<comment type="similarity">
    <text evidence="3">Belongs to the helicase family. RecQ subfamily.</text>
</comment>
<protein>
    <recommendedName>
        <fullName evidence="16">DNA helicase RecQ</fullName>
        <ecNumber evidence="16">5.6.2.4</ecNumber>
    </recommendedName>
</protein>
<dbReference type="CDD" id="cd18794">
    <property type="entry name" value="SF2_C_RecQ"/>
    <property type="match status" value="1"/>
</dbReference>
<evidence type="ECO:0000256" key="9">
    <source>
        <dbReference type="ARBA" id="ARBA00022833"/>
    </source>
</evidence>
<keyword evidence="13" id="KW-0234">DNA repair</keyword>
<dbReference type="GO" id="GO:0016787">
    <property type="term" value="F:hydrolase activity"/>
    <property type="evidence" value="ECO:0007669"/>
    <property type="project" value="UniProtKB-KW"/>
</dbReference>
<evidence type="ECO:0000313" key="20">
    <source>
        <dbReference type="EMBL" id="MBE6832242.1"/>
    </source>
</evidence>
<keyword evidence="14" id="KW-0413">Isomerase</keyword>
<dbReference type="PANTHER" id="PTHR13710">
    <property type="entry name" value="DNA HELICASE RECQ FAMILY MEMBER"/>
    <property type="match status" value="1"/>
</dbReference>
<dbReference type="Pfam" id="PF00270">
    <property type="entry name" value="DEAD"/>
    <property type="match status" value="1"/>
</dbReference>
<dbReference type="GO" id="GO:0005737">
    <property type="term" value="C:cytoplasm"/>
    <property type="evidence" value="ECO:0007669"/>
    <property type="project" value="TreeGrafter"/>
</dbReference>
<dbReference type="GO" id="GO:0006281">
    <property type="term" value="P:DNA repair"/>
    <property type="evidence" value="ECO:0007669"/>
    <property type="project" value="UniProtKB-KW"/>
</dbReference>
<dbReference type="Pfam" id="PF00570">
    <property type="entry name" value="HRDC"/>
    <property type="match status" value="1"/>
</dbReference>